<accession>A0A8B9EVF7</accession>
<evidence type="ECO:0000256" key="26">
    <source>
        <dbReference type="ARBA" id="ARBA00025291"/>
    </source>
</evidence>
<dbReference type="PANTHER" id="PTHR10037:SF208">
    <property type="entry name" value="SODIUM CHANNEL PROTEIN TYPE 10 SUBUNIT ALPHA"/>
    <property type="match status" value="1"/>
</dbReference>
<dbReference type="Ensembl" id="ENSACDT00005031370.1">
    <property type="protein sequence ID" value="ENSACDP00005026318.1"/>
    <property type="gene ID" value="ENSACDG00005019030.1"/>
</dbReference>
<dbReference type="FunFam" id="1.10.287.70:FF:000001">
    <property type="entry name" value="Sodium channel protein"/>
    <property type="match status" value="1"/>
</dbReference>
<dbReference type="GO" id="GO:0019228">
    <property type="term" value="P:neuronal action potential"/>
    <property type="evidence" value="ECO:0007669"/>
    <property type="project" value="TreeGrafter"/>
</dbReference>
<feature type="domain" description="Ion transport" evidence="33">
    <location>
        <begin position="740"/>
        <end position="970"/>
    </location>
</feature>
<evidence type="ECO:0000256" key="10">
    <source>
        <dbReference type="ARBA" id="ARBA00022553"/>
    </source>
</evidence>
<evidence type="ECO:0000256" key="1">
    <source>
        <dbReference type="ARBA" id="ARBA00004282"/>
    </source>
</evidence>
<evidence type="ECO:0000256" key="6">
    <source>
        <dbReference type="ARBA" id="ARBA00022461"/>
    </source>
</evidence>
<evidence type="ECO:0000256" key="31">
    <source>
        <dbReference type="SAM" id="Coils"/>
    </source>
</evidence>
<organism evidence="37 38">
    <name type="scientific">Anser cygnoides</name>
    <name type="common">Swan goose</name>
    <dbReference type="NCBI Taxonomy" id="8845"/>
    <lineage>
        <taxon>Eukaryota</taxon>
        <taxon>Metazoa</taxon>
        <taxon>Chordata</taxon>
        <taxon>Craniata</taxon>
        <taxon>Vertebrata</taxon>
        <taxon>Euteleostomi</taxon>
        <taxon>Archelosauria</taxon>
        <taxon>Archosauria</taxon>
        <taxon>Dinosauria</taxon>
        <taxon>Saurischia</taxon>
        <taxon>Theropoda</taxon>
        <taxon>Coelurosauria</taxon>
        <taxon>Aves</taxon>
        <taxon>Neognathae</taxon>
        <taxon>Galloanserae</taxon>
        <taxon>Anseriformes</taxon>
        <taxon>Anatidae</taxon>
        <taxon>Anserinae</taxon>
        <taxon>Anser</taxon>
    </lineage>
</organism>
<reference evidence="37" key="2">
    <citation type="submission" date="2025-09" db="UniProtKB">
        <authorList>
            <consortium name="Ensembl"/>
        </authorList>
    </citation>
    <scope>IDENTIFICATION</scope>
</reference>
<dbReference type="Pfam" id="PF06512">
    <property type="entry name" value="Na_trans_assoc"/>
    <property type="match status" value="1"/>
</dbReference>
<reference evidence="37" key="1">
    <citation type="submission" date="2025-08" db="UniProtKB">
        <authorList>
            <consortium name="Ensembl"/>
        </authorList>
    </citation>
    <scope>IDENTIFICATION</scope>
</reference>
<feature type="domain" description="Sodium ion transport-associated" evidence="34">
    <location>
        <begin position="978"/>
        <end position="1111"/>
    </location>
</feature>
<keyword evidence="12" id="KW-0677">Repeat</keyword>
<evidence type="ECO:0000256" key="28">
    <source>
        <dbReference type="ARBA" id="ARBA00047025"/>
    </source>
</evidence>
<evidence type="ECO:0000256" key="13">
    <source>
        <dbReference type="ARBA" id="ARBA00022843"/>
    </source>
</evidence>
<feature type="transmembrane region" description="Helical" evidence="30">
    <location>
        <begin position="387"/>
        <end position="415"/>
    </location>
</feature>
<feature type="compositionally biased region" description="Polar residues" evidence="32">
    <location>
        <begin position="599"/>
        <end position="609"/>
    </location>
</feature>
<evidence type="ECO:0000313" key="38">
    <source>
        <dbReference type="Proteomes" id="UP000694521"/>
    </source>
</evidence>
<comment type="subunit">
    <text evidence="28">The channel consists of an ion conducting pore forming alpha-subunit regulated by one or more associated auxiliary subunits SCN1B, SCN2B and SCN3B; electrophysiological properties may vary depending on the type of the associated beta subunits. Found in a number of complexes with PRX, DYNLT1 and PDZD2. Interacts with proteins such as FSTL1, PRX, DYNLT1, PDZD2, S100A10 and many others. Interacts with NEDD4 and NEDD4L.</text>
</comment>
<comment type="similarity">
    <text evidence="29">Belongs to the sodium channel (TC 1.A.1.10) family. Nav1.5/SCN5A subfamily.</text>
</comment>
<feature type="domain" description="Voltage-gated Na+ ion channel cytoplasmic" evidence="35">
    <location>
        <begin position="532"/>
        <end position="690"/>
    </location>
</feature>
<feature type="transmembrane region" description="Helical" evidence="30">
    <location>
        <begin position="771"/>
        <end position="794"/>
    </location>
</feature>
<dbReference type="Pfam" id="PF24609">
    <property type="entry name" value="IQ_SCN5A_C"/>
    <property type="match status" value="1"/>
</dbReference>
<feature type="compositionally biased region" description="Polar residues" evidence="32">
    <location>
        <begin position="1792"/>
        <end position="1809"/>
    </location>
</feature>
<feature type="domain" description="SCN5A-like C-terminal IQ motif" evidence="36">
    <location>
        <begin position="1720"/>
        <end position="1751"/>
    </location>
</feature>
<dbReference type="FunFam" id="1.10.287.70:FF:000006">
    <property type="entry name" value="Sodium channel protein"/>
    <property type="match status" value="1"/>
</dbReference>
<dbReference type="GO" id="GO:0048731">
    <property type="term" value="P:system development"/>
    <property type="evidence" value="ECO:0007669"/>
    <property type="project" value="UniProtKB-ARBA"/>
</dbReference>
<evidence type="ECO:0000256" key="20">
    <source>
        <dbReference type="ARBA" id="ARBA00023136"/>
    </source>
</evidence>
<dbReference type="GO" id="GO:0086006">
    <property type="term" value="F:voltage-gated sodium channel activity involved in cardiac muscle cell action potential"/>
    <property type="evidence" value="ECO:0007669"/>
    <property type="project" value="UniProtKB-ARBA"/>
</dbReference>
<dbReference type="FunFam" id="1.20.120.350:FF:000002">
    <property type="entry name" value="Sodium channel protein"/>
    <property type="match status" value="1"/>
</dbReference>
<dbReference type="GO" id="GO:0005516">
    <property type="term" value="F:calmodulin binding"/>
    <property type="evidence" value="ECO:0007669"/>
    <property type="project" value="UniProtKB-KW"/>
</dbReference>
<feature type="domain" description="Ion transport" evidence="33">
    <location>
        <begin position="130"/>
        <end position="421"/>
    </location>
</feature>
<feature type="transmembrane region" description="Helical" evidence="30">
    <location>
        <begin position="1575"/>
        <end position="1598"/>
    </location>
</feature>
<dbReference type="Gene3D" id="1.10.238.10">
    <property type="entry name" value="EF-hand"/>
    <property type="match status" value="1"/>
</dbReference>
<feature type="transmembrane region" description="Helical" evidence="30">
    <location>
        <begin position="851"/>
        <end position="884"/>
    </location>
</feature>
<feature type="transmembrane region" description="Helical" evidence="30">
    <location>
        <begin position="1183"/>
        <end position="1203"/>
    </location>
</feature>
<keyword evidence="10" id="KW-0597">Phosphoprotein</keyword>
<evidence type="ECO:0000256" key="32">
    <source>
        <dbReference type="SAM" id="MobiDB-lite"/>
    </source>
</evidence>
<keyword evidence="38" id="KW-1185">Reference proteome</keyword>
<dbReference type="PANTHER" id="PTHR10037">
    <property type="entry name" value="VOLTAGE-GATED CATION CHANNEL CALCIUM AND SODIUM"/>
    <property type="match status" value="1"/>
</dbReference>
<evidence type="ECO:0000256" key="8">
    <source>
        <dbReference type="ARBA" id="ARBA00022481"/>
    </source>
</evidence>
<keyword evidence="31" id="KW-0175">Coiled coil</keyword>
<feature type="domain" description="Ion transport" evidence="33">
    <location>
        <begin position="1372"/>
        <end position="1608"/>
    </location>
</feature>
<keyword evidence="15 30" id="KW-0851">Voltage-gated channel</keyword>
<dbReference type="InterPro" id="IPR027359">
    <property type="entry name" value="Volt_channel_dom_sf"/>
</dbReference>
<dbReference type="GO" id="GO:0090257">
    <property type="term" value="P:regulation of muscle system process"/>
    <property type="evidence" value="ECO:0007669"/>
    <property type="project" value="UniProtKB-ARBA"/>
</dbReference>
<evidence type="ECO:0000256" key="19">
    <source>
        <dbReference type="ARBA" id="ARBA00023065"/>
    </source>
</evidence>
<evidence type="ECO:0000256" key="5">
    <source>
        <dbReference type="ARBA" id="ARBA00022448"/>
    </source>
</evidence>
<evidence type="ECO:0000256" key="11">
    <source>
        <dbReference type="ARBA" id="ARBA00022692"/>
    </source>
</evidence>
<dbReference type="Proteomes" id="UP000694521">
    <property type="component" value="Unplaced"/>
</dbReference>
<feature type="transmembrane region" description="Helical" evidence="30">
    <location>
        <begin position="1117"/>
        <end position="1138"/>
    </location>
</feature>
<dbReference type="Pfam" id="PF00520">
    <property type="entry name" value="Ion_trans"/>
    <property type="match status" value="4"/>
</dbReference>
<dbReference type="Gene3D" id="1.20.5.1190">
    <property type="entry name" value="iswi atpase"/>
    <property type="match status" value="1"/>
</dbReference>
<evidence type="ECO:0000256" key="29">
    <source>
        <dbReference type="ARBA" id="ARBA00060796"/>
    </source>
</evidence>
<evidence type="ECO:0000259" key="36">
    <source>
        <dbReference type="Pfam" id="PF24609"/>
    </source>
</evidence>
<evidence type="ECO:0000259" key="35">
    <source>
        <dbReference type="Pfam" id="PF11933"/>
    </source>
</evidence>
<dbReference type="FunFam" id="1.10.238.10:FF:000002">
    <property type="entry name" value="Sodium channel protein"/>
    <property type="match status" value="1"/>
</dbReference>
<dbReference type="Pfam" id="PF11933">
    <property type="entry name" value="Na_trans_cytopl"/>
    <property type="match status" value="1"/>
</dbReference>
<evidence type="ECO:0000313" key="37">
    <source>
        <dbReference type="Ensembl" id="ENSACDP00005026318.1"/>
    </source>
</evidence>
<feature type="transmembrane region" description="Helical" evidence="30">
    <location>
        <begin position="1490"/>
        <end position="1510"/>
    </location>
</feature>
<dbReference type="GO" id="GO:0002027">
    <property type="term" value="P:regulation of heart rate"/>
    <property type="evidence" value="ECO:0007669"/>
    <property type="project" value="UniProtKB-ARBA"/>
</dbReference>
<feature type="compositionally biased region" description="Low complexity" evidence="32">
    <location>
        <begin position="583"/>
        <end position="598"/>
    </location>
</feature>
<dbReference type="GO" id="GO:0030315">
    <property type="term" value="C:T-tubule"/>
    <property type="evidence" value="ECO:0007669"/>
    <property type="project" value="UniProtKB-SubCell"/>
</dbReference>
<keyword evidence="21" id="KW-1015">Disulfide bond</keyword>
<feature type="transmembrane region" description="Helical" evidence="30">
    <location>
        <begin position="1251"/>
        <end position="1268"/>
    </location>
</feature>
<feature type="transmembrane region" description="Helical" evidence="30">
    <location>
        <begin position="741"/>
        <end position="759"/>
    </location>
</feature>
<keyword evidence="18 30" id="KW-0915">Sodium</keyword>
<comment type="function">
    <text evidence="26">Tetrodotoxin-resistant channel that mediates the voltage-dependent sodium ion permeability of excitable membranes. Assuming opened or closed conformations in response to the voltage difference across the membrane, the protein forms a sodium-selective channel through which sodium ions may pass in accordance with their electrochemical gradient. Plays a role in neuropathic pain mechanisms.</text>
</comment>
<feature type="transmembrane region" description="Helical" evidence="30">
    <location>
        <begin position="252"/>
        <end position="271"/>
    </location>
</feature>
<evidence type="ECO:0000256" key="30">
    <source>
        <dbReference type="RuleBase" id="RU361132"/>
    </source>
</evidence>
<evidence type="ECO:0000256" key="15">
    <source>
        <dbReference type="ARBA" id="ARBA00022882"/>
    </source>
</evidence>
<keyword evidence="5 30" id="KW-0813">Transport</keyword>
<evidence type="ECO:0000256" key="22">
    <source>
        <dbReference type="ARBA" id="ARBA00023180"/>
    </source>
</evidence>
<feature type="transmembrane region" description="Helical" evidence="30">
    <location>
        <begin position="806"/>
        <end position="830"/>
    </location>
</feature>
<evidence type="ECO:0000256" key="7">
    <source>
        <dbReference type="ARBA" id="ARBA00022475"/>
    </source>
</evidence>
<dbReference type="InterPro" id="IPR024583">
    <property type="entry name" value="Na_trans_cytopl"/>
</dbReference>
<dbReference type="CDD" id="cd13433">
    <property type="entry name" value="Na_channel_gate"/>
    <property type="match status" value="1"/>
</dbReference>
<dbReference type="PRINTS" id="PR00170">
    <property type="entry name" value="NACHANNEL"/>
</dbReference>
<evidence type="ECO:0000259" key="33">
    <source>
        <dbReference type="Pfam" id="PF00520"/>
    </source>
</evidence>
<dbReference type="InterPro" id="IPR000048">
    <property type="entry name" value="IQ_motif_EF-hand-BS"/>
</dbReference>
<dbReference type="InterPro" id="IPR005821">
    <property type="entry name" value="Ion_trans_dom"/>
</dbReference>
<dbReference type="InterPro" id="IPR043203">
    <property type="entry name" value="VGCC_Ca_Na"/>
</dbReference>
<keyword evidence="17 30" id="KW-1133">Transmembrane helix</keyword>
<evidence type="ECO:0000256" key="21">
    <source>
        <dbReference type="ARBA" id="ARBA00023157"/>
    </source>
</evidence>
<dbReference type="PROSITE" id="PS50096">
    <property type="entry name" value="IQ"/>
    <property type="match status" value="1"/>
</dbReference>
<feature type="compositionally biased region" description="Basic residues" evidence="32">
    <location>
        <begin position="471"/>
        <end position="481"/>
    </location>
</feature>
<keyword evidence="7" id="KW-1003">Cell membrane</keyword>
<dbReference type="PRINTS" id="PR01666">
    <property type="entry name" value="NACHANNEL5"/>
</dbReference>
<feature type="transmembrane region" description="Helical" evidence="30">
    <location>
        <begin position="1403"/>
        <end position="1425"/>
    </location>
</feature>
<keyword evidence="9" id="KW-0963">Cytoplasm</keyword>
<keyword evidence="24 30" id="KW-0407">Ion channel</keyword>
<feature type="region of interest" description="Disordered" evidence="32">
    <location>
        <begin position="462"/>
        <end position="498"/>
    </location>
</feature>
<dbReference type="InterPro" id="IPR010526">
    <property type="entry name" value="Na_trans_assoc_dom"/>
</dbReference>
<dbReference type="Gene3D" id="1.20.120.350">
    <property type="entry name" value="Voltage-gated potassium channels. Chain C"/>
    <property type="match status" value="3"/>
</dbReference>
<evidence type="ECO:0000256" key="12">
    <source>
        <dbReference type="ARBA" id="ARBA00022737"/>
    </source>
</evidence>
<feature type="transmembrane region" description="Helical" evidence="30">
    <location>
        <begin position="939"/>
        <end position="964"/>
    </location>
</feature>
<keyword evidence="14" id="KW-0112">Calmodulin-binding</keyword>
<dbReference type="GO" id="GO:0098719">
    <property type="term" value="P:sodium ion import across plasma membrane"/>
    <property type="evidence" value="ECO:0007669"/>
    <property type="project" value="UniProtKB-ARBA"/>
</dbReference>
<dbReference type="SUPFAM" id="SSF81324">
    <property type="entry name" value="Voltage-gated potassium channels"/>
    <property type="match status" value="4"/>
</dbReference>
<dbReference type="FunFam" id="1.10.287.70:FF:000562">
    <property type="entry name" value="Uncharacterized protein"/>
    <property type="match status" value="1"/>
</dbReference>
<name>A0A8B9EVF7_ANSCY</name>
<comment type="caution">
    <text evidence="30">Lacks conserved residue(s) required for the propagation of feature annotation.</text>
</comment>
<dbReference type="SMART" id="SM00015">
    <property type="entry name" value="IQ"/>
    <property type="match status" value="1"/>
</dbReference>
<keyword evidence="13" id="KW-0832">Ubl conjugation</keyword>
<dbReference type="GO" id="GO:0048513">
    <property type="term" value="P:animal organ development"/>
    <property type="evidence" value="ECO:0007669"/>
    <property type="project" value="UniProtKB-ARBA"/>
</dbReference>
<dbReference type="GO" id="GO:0048471">
    <property type="term" value="C:perinuclear region of cytoplasm"/>
    <property type="evidence" value="ECO:0007669"/>
    <property type="project" value="UniProtKB-SubCell"/>
</dbReference>
<evidence type="ECO:0000256" key="14">
    <source>
        <dbReference type="ARBA" id="ARBA00022860"/>
    </source>
</evidence>
<evidence type="ECO:0000256" key="2">
    <source>
        <dbReference type="ARBA" id="ARBA00004556"/>
    </source>
</evidence>
<dbReference type="InterPro" id="IPR001696">
    <property type="entry name" value="Na_channel_asu"/>
</dbReference>
<evidence type="ECO:0000256" key="17">
    <source>
        <dbReference type="ARBA" id="ARBA00022989"/>
    </source>
</evidence>
<evidence type="ECO:0000256" key="3">
    <source>
        <dbReference type="ARBA" id="ARBA00004651"/>
    </source>
</evidence>
<comment type="catalytic activity">
    <reaction evidence="27">
        <text>Na(+)(in) = Na(+)(out)</text>
        <dbReference type="Rhea" id="RHEA:34963"/>
        <dbReference type="ChEBI" id="CHEBI:29101"/>
    </reaction>
</comment>
<evidence type="ECO:0000256" key="9">
    <source>
        <dbReference type="ARBA" id="ARBA00022490"/>
    </source>
</evidence>
<evidence type="ECO:0000256" key="24">
    <source>
        <dbReference type="ARBA" id="ARBA00023303"/>
    </source>
</evidence>
<keyword evidence="22" id="KW-0325">Glycoprotein</keyword>
<feature type="transmembrane region" description="Helical" evidence="30">
    <location>
        <begin position="125"/>
        <end position="148"/>
    </location>
</feature>
<evidence type="ECO:0000256" key="4">
    <source>
        <dbReference type="ARBA" id="ARBA00006764"/>
    </source>
</evidence>
<feature type="transmembrane region" description="Helical" evidence="30">
    <location>
        <begin position="1437"/>
        <end position="1453"/>
    </location>
</feature>
<dbReference type="GO" id="GO:0014704">
    <property type="term" value="C:intercalated disc"/>
    <property type="evidence" value="ECO:0007669"/>
    <property type="project" value="UniProtKB-ARBA"/>
</dbReference>
<proteinExistence type="inferred from homology"/>
<feature type="region of interest" description="Disordered" evidence="32">
    <location>
        <begin position="552"/>
        <end position="609"/>
    </location>
</feature>
<dbReference type="Gene3D" id="1.10.287.70">
    <property type="match status" value="4"/>
</dbReference>
<feature type="domain" description="Ion transport" evidence="33">
    <location>
        <begin position="1121"/>
        <end position="1323"/>
    </location>
</feature>
<evidence type="ECO:0000256" key="16">
    <source>
        <dbReference type="ARBA" id="ARBA00022949"/>
    </source>
</evidence>
<evidence type="ECO:0000259" key="34">
    <source>
        <dbReference type="Pfam" id="PF06512"/>
    </source>
</evidence>
<feature type="region of interest" description="Disordered" evidence="32">
    <location>
        <begin position="1788"/>
        <end position="1809"/>
    </location>
</feature>
<comment type="similarity">
    <text evidence="4">Belongs to the sodium channel (TC 1.A.1.10) family. Nav1.8/SCN10A subfamily.</text>
</comment>
<dbReference type="FunFam" id="1.20.120.350:FF:000004">
    <property type="entry name" value="Sodium channel protein"/>
    <property type="match status" value="1"/>
</dbReference>
<dbReference type="InterPro" id="IPR058542">
    <property type="entry name" value="IQ_SCN5A_C"/>
</dbReference>
<evidence type="ECO:0000256" key="18">
    <source>
        <dbReference type="ARBA" id="ARBA00023053"/>
    </source>
</evidence>
<keyword evidence="6 30" id="KW-0894">Sodium channel</keyword>
<feature type="transmembrane region" description="Helical" evidence="30">
    <location>
        <begin position="225"/>
        <end position="246"/>
    </location>
</feature>
<keyword evidence="11 30" id="KW-0812">Transmembrane</keyword>
<dbReference type="FunFam" id="1.20.120.350:FF:000005">
    <property type="entry name" value="Sodium channel protein"/>
    <property type="match status" value="1"/>
</dbReference>
<keyword evidence="8" id="KW-0488">Methylation</keyword>
<comment type="function">
    <text evidence="30">Mediates the voltage-dependent sodium ion permeability of excitable membranes. Assuming opened or closed conformations in response to the voltage difference across the membrane, the protein forms a sodium-selective channel through which Na(+) ions may pass in accordance with their electrochemical gradient.</text>
</comment>
<keyword evidence="19 30" id="KW-0406">Ion transport</keyword>
<protein>
    <recommendedName>
        <fullName evidence="30">Sodium channel protein</fullName>
    </recommendedName>
</protein>
<keyword evidence="16" id="KW-0965">Cell junction</keyword>
<sequence>MADFLLPPGTNSFHRFTPESLAAIEKRIAEKLARNAKQEYREQLGEEEKPQPQFDLQACKKLPDIYGTVPPELIGEPLEDLDPFYNDRKTFVVLNKGKTIFRFSATPALYILSPFHPIRRAAIKILVHSYPFCMFIMCTILTNCVFMAQSETPSWNKYVEYTFTGIYTFESLIKILARGFCMTEFTFLRDPWNWLDFSVIVMAYITEFVDLGNVSALRTFRVLRALKTISVISGLKTIVGALIQSVKKLADVMILTVFCLSVFALIGLQLFMGNLRHKCVRDYTMFNFTNGTLYLDGRTWNSSEEFLNDPVNYFIKNGTEDVLLCGNSTDAGTCPEGYICLKAGENPDHGYTSFDTFGWAFLSLFRLMTQDYWERLYQQTLRSAGKIYMLFFMLVIFLGSFYLVNLILAVVAMAYEEQNQATIAETEEKERKFREAMEMLKKEQEALAAKGIDSMSLSSLEMSPLASKNAKERRNRRKKKKSSGEEYGEDQRNPKCEYDDGQRRMVSHALKHHLFLTALHWIDQALNIANLVKRRTSHGSIFSFRLRGRDTGSETDFADDEISTAGENESHRGSLLIPRSGRRPSVQSQVSHSSHPTTPNYTQTGKRNSSVDCNGVVSLIGGGTGALNPDPTSPAGLLLPPVIMEKPGTGDLTSPSDEASKKQLLMPHHRPSVDHSDEPFQRQRAVSAVSIITSALEELEESHQKCPPCWNHFAVKFLIWDCCPFWLLIKKFVKFVVMDPFTDLTITLCIVLNTLFMALEHYKMTKEFDHMLYIGNLVFTGIFTAEMIFKVIALDPYYYFQQGWNIFDSIIVILSLMELGLSSMGNLSVLRSFRLLRVFKLAKSWPTLNTLIKIIGNSVGALGNLTLVLAIIVFIFAVVGMQLFGKSYMDNVKKISTTGNLPRWHMNDFFHSFLIIFRILCGEWIETMWDCMEVAGQPLCLLVFLLVMVIGNLVVLNLFLALLLSSFSADNLSAPDDDGEMNNLQLAFARINRGLQYVKRTTWDFCCNVLRHPKTTAEKKAMMKLAAQNTGALNNCVNSHTTAELGKDMENHKENHAEDGMNKNGEKHLGITDNDDFMTNPDLSICVPIAVGESDIEEEDEEQSTFTEMEQVGNENIGFLLCVSIQVSLISLIANTLGYSEMGPIKSLRTLRALRPLRALSRFEGMRVVVNALVGAIPSIMNVLLVCLIFWLIFSIMGVNLFAGKFGKCINKTEGDMPLDSKIINNMSDCILYNVSGTFYWTKVKVNFDNVGAGYLALLQVATFKGWMDIMYAAVDSREEQPEWECNLYMYLYFVIFIIFGSFFTLNLFIGVIIDNFNQQKKKISGQDIFMTEEQKKYYNAMKKLGSKKPQKPIPRPLNKYQGFIFDVVSKQAFDVSIMILICLNMVTMMVETDDQSQEKVNILHKINMLFVAIFTGECIIKMLALRHYYFTNGWNIFDFVVVILSIVGTVLSDIIQKYFFSPTLFRVIRLARIGRILRLIRGAKGIRTLLFALMMSLPALFNIGLLLFLEYGIDDMFNFQTFANSMLCLFQITTSAGWDGLLNPILNTGPPYCDPNLPNANGSKGDCGSPAVGILFFVTYIIISFLIVVNMYIAIILENFSVATEESTEPLSEDDFDMFYEIWEKFDPEATQFIEYSALSDFADALSEPLRIAKPNKIKLIAMDLPMVSGDRIHCLDILFAFTKRVLGESGEMDALKIQMEEKFMAANPSKISYEPITTTLRRKQEEVSAIVIQRAYRRHLFRRSMKQASYLYRHRTFDGSILEDDAPEKEGLIAFMMNENYGRPIDKSETLSSTSFPPSYDSVTRGTSDNLQLKLTDSSKSDEAIDCLLSPDRDKESIV</sequence>
<feature type="coiled-coil region" evidence="31">
    <location>
        <begin position="412"/>
        <end position="446"/>
    </location>
</feature>
<keyword evidence="20 30" id="KW-0472">Membrane</keyword>
<dbReference type="InterPro" id="IPR008053">
    <property type="entry name" value="Na_channel_a5su"/>
</dbReference>
<evidence type="ECO:0000256" key="27">
    <source>
        <dbReference type="ARBA" id="ARBA00036239"/>
    </source>
</evidence>
<dbReference type="FunFam" id="1.20.5.1190:FF:000001">
    <property type="entry name" value="Sodium channel protein"/>
    <property type="match status" value="1"/>
</dbReference>
<feature type="compositionally biased region" description="Basic and acidic residues" evidence="32">
    <location>
        <begin position="489"/>
        <end position="498"/>
    </location>
</feature>
<evidence type="ECO:0000256" key="23">
    <source>
        <dbReference type="ARBA" id="ARBA00023201"/>
    </source>
</evidence>
<comment type="subcellular location">
    <subcellularLocation>
        <location evidence="1">Cell junction</location>
    </subcellularLocation>
    <subcellularLocation>
        <location evidence="25">Cell membrane</location>
        <location evidence="25">Sarcolemma</location>
        <location evidence="25">T-tubule</location>
    </subcellularLocation>
    <subcellularLocation>
        <location evidence="3 30">Cell membrane</location>
        <topology evidence="3 30">Multi-pass membrane protein</topology>
    </subcellularLocation>
    <subcellularLocation>
        <location evidence="2">Cytoplasm</location>
        <location evidence="2">Perinuclear region</location>
    </subcellularLocation>
</comment>
<dbReference type="InterPro" id="IPR044564">
    <property type="entry name" value="Na_chnl_inactivation_gate"/>
</dbReference>
<feature type="transmembrane region" description="Helical" evidence="30">
    <location>
        <begin position="1288"/>
        <end position="1314"/>
    </location>
</feature>
<dbReference type="GO" id="GO:0001518">
    <property type="term" value="C:voltage-gated sodium channel complex"/>
    <property type="evidence" value="ECO:0007669"/>
    <property type="project" value="UniProtKB-UniRule"/>
</dbReference>
<keyword evidence="23 30" id="KW-0739">Sodium transport</keyword>
<evidence type="ECO:0000256" key="25">
    <source>
        <dbReference type="ARBA" id="ARBA00024012"/>
    </source>
</evidence>